<sequence>MSSLEFKDSKQEAGSSKTVKSSKESVDDVNWEKSVASEEFEDFNEVENENSLSSGYVNFLRDFKKRYGDYYTDHQIKRAAETRWNEMSFRHRCQYSAEPMDTFHLKPDLVESNSGSSLSSSRDSEHRMHTERRGPTDTFFGASATKGNSCTPRKRENQCSKPRMRKSCPKPRAKCSKPRRSCAKPKQKCARPRKACPRPRKMCAKPKPKPKSSKPKCMM</sequence>
<dbReference type="OrthoDB" id="7864170at2759"/>
<proteinExistence type="predicted"/>
<dbReference type="AlphaFoldDB" id="B4IUI5"/>
<organism evidence="3 4">
    <name type="scientific">Drosophila yakuba</name>
    <name type="common">Fruit fly</name>
    <dbReference type="NCBI Taxonomy" id="7245"/>
    <lineage>
        <taxon>Eukaryota</taxon>
        <taxon>Metazoa</taxon>
        <taxon>Ecdysozoa</taxon>
        <taxon>Arthropoda</taxon>
        <taxon>Hexapoda</taxon>
        <taxon>Insecta</taxon>
        <taxon>Pterygota</taxon>
        <taxon>Neoptera</taxon>
        <taxon>Endopterygota</taxon>
        <taxon>Diptera</taxon>
        <taxon>Brachycera</taxon>
        <taxon>Muscomorpha</taxon>
        <taxon>Ephydroidea</taxon>
        <taxon>Drosophilidae</taxon>
        <taxon>Drosophila</taxon>
        <taxon>Sophophora</taxon>
    </lineage>
</organism>
<evidence type="ECO:0000313" key="3">
    <source>
        <dbReference type="EMBL" id="EDX00049.1"/>
    </source>
</evidence>
<feature type="region of interest" description="Disordered" evidence="1">
    <location>
        <begin position="106"/>
        <end position="219"/>
    </location>
</feature>
<evidence type="ECO:0008006" key="5">
    <source>
        <dbReference type="Google" id="ProtNLM"/>
    </source>
</evidence>
<dbReference type="KEGG" id="dya:Dyak_GE22731"/>
<feature type="compositionally biased region" description="Low complexity" evidence="1">
    <location>
        <begin position="112"/>
        <end position="121"/>
    </location>
</feature>
<dbReference type="Proteomes" id="UP000002282">
    <property type="component" value="Chromosome 3L"/>
</dbReference>
<keyword evidence="4" id="KW-1185">Reference proteome</keyword>
<evidence type="ECO:0000313" key="4">
    <source>
        <dbReference type="Proteomes" id="UP000002282"/>
    </source>
</evidence>
<dbReference type="KEGG" id="dya:Dyak_GE22375"/>
<gene>
    <name evidence="3" type="primary">Dyak\GE22731</name>
    <name evidence="2" type="synonym">Dyak\GE22375</name>
    <name evidence="2" type="ORF">Dyak_GE22375</name>
    <name evidence="3" type="ORF">Dyak_GE22731</name>
</gene>
<dbReference type="EMBL" id="CH891925">
    <property type="protein sequence ID" value="EDX00049.1"/>
    <property type="molecule type" value="Genomic_DNA"/>
</dbReference>
<feature type="compositionally biased region" description="Basic and acidic residues" evidence="1">
    <location>
        <begin position="122"/>
        <end position="135"/>
    </location>
</feature>
<accession>B4IUI5</accession>
<name>B4IUI5_DROYA</name>
<protein>
    <recommendedName>
        <fullName evidence="5">Histone-like protein 18C</fullName>
    </recommendedName>
</protein>
<dbReference type="HOGENOM" id="CLU_1246522_0_0_1"/>
<reference evidence="3 4" key="3">
    <citation type="journal article" date="2007" name="PLoS Biol.">
        <title>Principles of genome evolution in the Drosophila melanogaster species group.</title>
        <authorList>
            <person name="Ranz J.M."/>
            <person name="Maurin D."/>
            <person name="Chan Y.S."/>
            <person name="von Grotthuss M."/>
            <person name="Hillier L.W."/>
            <person name="Roote J."/>
            <person name="Ashburner M."/>
            <person name="Bergman C.M."/>
        </authorList>
    </citation>
    <scope>NUCLEOTIDE SEQUENCE [LARGE SCALE GENOMIC DNA]</scope>
    <source>
        <strain evidence="3">Tai18E2</strain>
        <strain evidence="4">Tai18E2 / Tucson 14021-0261.01</strain>
    </source>
</reference>
<reference evidence="3 4" key="2">
    <citation type="journal article" date="2007" name="Nature">
        <title>Evolution of genes and genomes on the Drosophila phylogeny.</title>
        <authorList>
            <consortium name="Drosophila 12 Genomes Consortium"/>
            <person name="Clark A.G."/>
            <person name="Eisen M.B."/>
            <person name="Smith D.R."/>
            <person name="Bergman C.M."/>
            <person name="Oliver B."/>
            <person name="Markow T.A."/>
            <person name="Kaufman T.C."/>
            <person name="Kellis M."/>
            <person name="Gelbart W."/>
            <person name="Iyer V.N."/>
            <person name="Pollard D.A."/>
            <person name="Sackton T.B."/>
            <person name="Larracuente A.M."/>
            <person name="Singh N.D."/>
            <person name="Abad J.P."/>
            <person name="Abt D.N."/>
            <person name="Adryan B."/>
            <person name="Aguade M."/>
            <person name="Akashi H."/>
            <person name="Anderson W.W."/>
            <person name="Aquadro C.F."/>
            <person name="Ardell D.H."/>
            <person name="Arguello R."/>
            <person name="Artieri C.G."/>
            <person name="Barbash D.A."/>
            <person name="Barker D."/>
            <person name="Barsanti P."/>
            <person name="Batterham P."/>
            <person name="Batzoglou S."/>
            <person name="Begun D."/>
            <person name="Bhutkar A."/>
            <person name="Blanco E."/>
            <person name="Bosak S.A."/>
            <person name="Bradley R.K."/>
            <person name="Brand A.D."/>
            <person name="Brent M.R."/>
            <person name="Brooks A.N."/>
            <person name="Brown R.H."/>
            <person name="Butlin R.K."/>
            <person name="Caggese C."/>
            <person name="Calvi B.R."/>
            <person name="Bernardo de Carvalho A."/>
            <person name="Caspi A."/>
            <person name="Castrezana S."/>
            <person name="Celniker S.E."/>
            <person name="Chang J.L."/>
            <person name="Chapple C."/>
            <person name="Chatterji S."/>
            <person name="Chinwalla A."/>
            <person name="Civetta A."/>
            <person name="Clifton S.W."/>
            <person name="Comeron J.M."/>
            <person name="Costello J.C."/>
            <person name="Coyne J.A."/>
            <person name="Daub J."/>
            <person name="David R.G."/>
            <person name="Delcher A.L."/>
            <person name="Delehaunty K."/>
            <person name="Do C.B."/>
            <person name="Ebling H."/>
            <person name="Edwards K."/>
            <person name="Eickbush T."/>
            <person name="Evans J.D."/>
            <person name="Filipski A."/>
            <person name="Findeiss S."/>
            <person name="Freyhult E."/>
            <person name="Fulton L."/>
            <person name="Fulton R."/>
            <person name="Garcia A.C."/>
            <person name="Gardiner A."/>
            <person name="Garfield D.A."/>
            <person name="Garvin B.E."/>
            <person name="Gibson G."/>
            <person name="Gilbert D."/>
            <person name="Gnerre S."/>
            <person name="Godfrey J."/>
            <person name="Good R."/>
            <person name="Gotea V."/>
            <person name="Gravely B."/>
            <person name="Greenberg A.J."/>
            <person name="Griffiths-Jones S."/>
            <person name="Gross S."/>
            <person name="Guigo R."/>
            <person name="Gustafson E.A."/>
            <person name="Haerty W."/>
            <person name="Hahn M.W."/>
            <person name="Halligan D.L."/>
            <person name="Halpern A.L."/>
            <person name="Halter G.M."/>
            <person name="Han M.V."/>
            <person name="Heger A."/>
            <person name="Hillier L."/>
            <person name="Hinrichs A.S."/>
            <person name="Holmes I."/>
            <person name="Hoskins R.A."/>
            <person name="Hubisz M.J."/>
            <person name="Hultmark D."/>
            <person name="Huntley M.A."/>
            <person name="Jaffe D.B."/>
            <person name="Jagadeeshan S."/>
            <person name="Jeck W.R."/>
            <person name="Johnson J."/>
            <person name="Jones C.D."/>
            <person name="Jordan W.C."/>
            <person name="Karpen G.H."/>
            <person name="Kataoka E."/>
            <person name="Keightley P.D."/>
            <person name="Kheradpour P."/>
            <person name="Kirkness E.F."/>
            <person name="Koerich L.B."/>
            <person name="Kristiansen K."/>
            <person name="Kudrna D."/>
            <person name="Kulathinal R.J."/>
            <person name="Kumar S."/>
            <person name="Kwok R."/>
            <person name="Lander E."/>
            <person name="Langley C.H."/>
            <person name="Lapoint R."/>
            <person name="Lazzaro B.P."/>
            <person name="Lee S.J."/>
            <person name="Levesque L."/>
            <person name="Li R."/>
            <person name="Lin C.F."/>
            <person name="Lin M.F."/>
            <person name="Lindblad-Toh K."/>
            <person name="Llopart A."/>
            <person name="Long M."/>
            <person name="Low L."/>
            <person name="Lozovsky E."/>
            <person name="Lu J."/>
            <person name="Luo M."/>
            <person name="Machado C.A."/>
            <person name="Makalowski W."/>
            <person name="Marzo M."/>
            <person name="Matsuda M."/>
            <person name="Matzkin L."/>
            <person name="McAllister B."/>
            <person name="McBride C.S."/>
            <person name="McKernan B."/>
            <person name="McKernan K."/>
            <person name="Mendez-Lago M."/>
            <person name="Minx P."/>
            <person name="Mollenhauer M.U."/>
            <person name="Montooth K."/>
            <person name="Mount S.M."/>
            <person name="Mu X."/>
            <person name="Myers E."/>
            <person name="Negre B."/>
            <person name="Newfeld S."/>
            <person name="Nielsen R."/>
            <person name="Noor M.A."/>
            <person name="O'Grady P."/>
            <person name="Pachter L."/>
            <person name="Papaceit M."/>
            <person name="Parisi M.J."/>
            <person name="Parisi M."/>
            <person name="Parts L."/>
            <person name="Pedersen J.S."/>
            <person name="Pesole G."/>
            <person name="Phillippy A.M."/>
            <person name="Ponting C.P."/>
            <person name="Pop M."/>
            <person name="Porcelli D."/>
            <person name="Powell J.R."/>
            <person name="Prohaska S."/>
            <person name="Pruitt K."/>
            <person name="Puig M."/>
            <person name="Quesneville H."/>
            <person name="Ram K.R."/>
            <person name="Rand D."/>
            <person name="Rasmussen M.D."/>
            <person name="Reed L.K."/>
            <person name="Reenan R."/>
            <person name="Reily A."/>
            <person name="Remington K.A."/>
            <person name="Rieger T.T."/>
            <person name="Ritchie M.G."/>
            <person name="Robin C."/>
            <person name="Rogers Y.H."/>
            <person name="Rohde C."/>
            <person name="Rozas J."/>
            <person name="Rubenfield M.J."/>
            <person name="Ruiz A."/>
            <person name="Russo S."/>
            <person name="Salzberg S.L."/>
            <person name="Sanchez-Gracia A."/>
            <person name="Saranga D.J."/>
            <person name="Sato H."/>
            <person name="Schaeffer S.W."/>
            <person name="Schatz M.C."/>
            <person name="Schlenke T."/>
            <person name="Schwartz R."/>
            <person name="Segarra C."/>
            <person name="Singh R.S."/>
            <person name="Sirot L."/>
            <person name="Sirota M."/>
            <person name="Sisneros N.B."/>
            <person name="Smith C.D."/>
            <person name="Smith T.F."/>
            <person name="Spieth J."/>
            <person name="Stage D.E."/>
            <person name="Stark A."/>
            <person name="Stephan W."/>
            <person name="Strausberg R.L."/>
            <person name="Strempel S."/>
            <person name="Sturgill D."/>
            <person name="Sutton G."/>
            <person name="Sutton G.G."/>
            <person name="Tao W."/>
            <person name="Teichmann S."/>
            <person name="Tobari Y.N."/>
            <person name="Tomimura Y."/>
            <person name="Tsolas J.M."/>
            <person name="Valente V.L."/>
            <person name="Venter E."/>
            <person name="Venter J.C."/>
            <person name="Vicario S."/>
            <person name="Vieira F.G."/>
            <person name="Vilella A.J."/>
            <person name="Villasante A."/>
            <person name="Walenz B."/>
            <person name="Wang J."/>
            <person name="Wasserman M."/>
            <person name="Watts T."/>
            <person name="Wilson D."/>
            <person name="Wilson R.K."/>
            <person name="Wing R.A."/>
            <person name="Wolfner M.F."/>
            <person name="Wong A."/>
            <person name="Wong G.K."/>
            <person name="Wu C.I."/>
            <person name="Wu G."/>
            <person name="Yamamoto D."/>
            <person name="Yang H.P."/>
            <person name="Yang S.P."/>
            <person name="Yorke J.A."/>
            <person name="Yoshida K."/>
            <person name="Zdobnov E."/>
            <person name="Zhang P."/>
            <person name="Zhang Y."/>
            <person name="Zimin A.V."/>
            <person name="Baldwin J."/>
            <person name="Abdouelleil A."/>
            <person name="Abdulkadir J."/>
            <person name="Abebe A."/>
            <person name="Abera B."/>
            <person name="Abreu J."/>
            <person name="Acer S.C."/>
            <person name="Aftuck L."/>
            <person name="Alexander A."/>
            <person name="An P."/>
            <person name="Anderson E."/>
            <person name="Anderson S."/>
            <person name="Arachi H."/>
            <person name="Azer M."/>
            <person name="Bachantsang P."/>
            <person name="Barry A."/>
            <person name="Bayul T."/>
            <person name="Berlin A."/>
            <person name="Bessette D."/>
            <person name="Bloom T."/>
            <person name="Blye J."/>
            <person name="Boguslavskiy L."/>
            <person name="Bonnet C."/>
            <person name="Boukhgalter B."/>
            <person name="Bourzgui I."/>
            <person name="Brown A."/>
            <person name="Cahill P."/>
            <person name="Channer S."/>
            <person name="Cheshatsang Y."/>
            <person name="Chuda L."/>
            <person name="Citroen M."/>
            <person name="Collymore A."/>
            <person name="Cooke P."/>
            <person name="Costello M."/>
            <person name="D'Aco K."/>
            <person name="Daza R."/>
            <person name="De Haan G."/>
            <person name="DeGray S."/>
            <person name="DeMaso C."/>
            <person name="Dhargay N."/>
            <person name="Dooley K."/>
            <person name="Dooley E."/>
            <person name="Doricent M."/>
            <person name="Dorje P."/>
            <person name="Dorjee K."/>
            <person name="Dupes A."/>
            <person name="Elong R."/>
            <person name="Falk J."/>
            <person name="Farina A."/>
            <person name="Faro S."/>
            <person name="Ferguson D."/>
            <person name="Fisher S."/>
            <person name="Foley C.D."/>
            <person name="Franke A."/>
            <person name="Friedrich D."/>
            <person name="Gadbois L."/>
            <person name="Gearin G."/>
            <person name="Gearin C.R."/>
            <person name="Giannoukos G."/>
            <person name="Goode T."/>
            <person name="Graham J."/>
            <person name="Grandbois E."/>
            <person name="Grewal S."/>
            <person name="Gyaltsen K."/>
            <person name="Hafez N."/>
            <person name="Hagos B."/>
            <person name="Hall J."/>
            <person name="Henson C."/>
            <person name="Hollinger A."/>
            <person name="Honan T."/>
            <person name="Huard M.D."/>
            <person name="Hughes L."/>
            <person name="Hurhula B."/>
            <person name="Husby M.E."/>
            <person name="Kamat A."/>
            <person name="Kanga B."/>
            <person name="Kashin S."/>
            <person name="Khazanovich D."/>
            <person name="Kisner P."/>
            <person name="Lance K."/>
            <person name="Lara M."/>
            <person name="Lee W."/>
            <person name="Lennon N."/>
            <person name="Letendre F."/>
            <person name="LeVine R."/>
            <person name="Lipovsky A."/>
            <person name="Liu X."/>
            <person name="Liu J."/>
            <person name="Liu S."/>
            <person name="Lokyitsang T."/>
            <person name="Lokyitsang Y."/>
            <person name="Lubonja R."/>
            <person name="Lui A."/>
            <person name="MacDonald P."/>
            <person name="Magnisalis V."/>
            <person name="Maru K."/>
            <person name="Matthews C."/>
            <person name="McCusker W."/>
            <person name="McDonough S."/>
            <person name="Mehta T."/>
            <person name="Meldrim J."/>
            <person name="Meneus L."/>
            <person name="Mihai O."/>
            <person name="Mihalev A."/>
            <person name="Mihova T."/>
            <person name="Mittelman R."/>
            <person name="Mlenga V."/>
            <person name="Montmayeur A."/>
            <person name="Mulrain L."/>
            <person name="Navidi A."/>
            <person name="Naylor J."/>
            <person name="Negash T."/>
            <person name="Nguyen T."/>
            <person name="Nguyen N."/>
            <person name="Nicol R."/>
            <person name="Norbu C."/>
            <person name="Norbu N."/>
            <person name="Novod N."/>
            <person name="O'Neill B."/>
            <person name="Osman S."/>
            <person name="Markiewicz E."/>
            <person name="Oyono O.L."/>
            <person name="Patti C."/>
            <person name="Phunkhang P."/>
            <person name="Pierre F."/>
            <person name="Priest M."/>
            <person name="Raghuraman S."/>
            <person name="Rege F."/>
            <person name="Reyes R."/>
            <person name="Rise C."/>
            <person name="Rogov P."/>
            <person name="Ross K."/>
            <person name="Ryan E."/>
            <person name="Settipalli S."/>
            <person name="Shea T."/>
            <person name="Sherpa N."/>
            <person name="Shi L."/>
            <person name="Shih D."/>
            <person name="Sparrow T."/>
            <person name="Spaulding J."/>
            <person name="Stalker J."/>
            <person name="Stange-Thomann N."/>
            <person name="Stavropoulos S."/>
            <person name="Stone C."/>
            <person name="Strader C."/>
            <person name="Tesfaye S."/>
            <person name="Thomson T."/>
            <person name="Thoulutsang Y."/>
            <person name="Thoulutsang D."/>
            <person name="Topham K."/>
            <person name="Topping I."/>
            <person name="Tsamla T."/>
            <person name="Vassiliev H."/>
            <person name="Vo A."/>
            <person name="Wangchuk T."/>
            <person name="Wangdi T."/>
            <person name="Weiand M."/>
            <person name="Wilkinson J."/>
            <person name="Wilson A."/>
            <person name="Yadav S."/>
            <person name="Young G."/>
            <person name="Yu Q."/>
            <person name="Zembek L."/>
            <person name="Zhong D."/>
            <person name="Zimmer A."/>
            <person name="Zwirko Z."/>
            <person name="Jaffe D.B."/>
            <person name="Alvarez P."/>
            <person name="Brockman W."/>
            <person name="Butler J."/>
            <person name="Chin C."/>
            <person name="Gnerre S."/>
            <person name="Grabherr M."/>
            <person name="Kleber M."/>
            <person name="Mauceli E."/>
            <person name="MacCallum I."/>
        </authorList>
    </citation>
    <scope>NUCLEOTIDE SEQUENCE [LARGE SCALE GENOMIC DNA]</scope>
    <source>
        <strain evidence="3">Tai18E2</strain>
        <strain evidence="4">Tai18E2 / Tucson 14021-0261.01</strain>
    </source>
</reference>
<evidence type="ECO:0000313" key="2">
    <source>
        <dbReference type="EMBL" id="EDW95117.1"/>
    </source>
</evidence>
<dbReference type="EMBL" id="CM000159">
    <property type="protein sequence ID" value="EDW95117.1"/>
    <property type="molecule type" value="Genomic_DNA"/>
</dbReference>
<reference evidence="3" key="1">
    <citation type="submission" date="2006-01" db="EMBL/GenBank/DDBJ databases">
        <title>The Genome of Drosophila yakuba.</title>
        <authorList>
            <consortium name="The Drosophila yakuba Sequencing Consortium"/>
        </authorList>
    </citation>
    <scope>NUCLEOTIDE SEQUENCE</scope>
    <source>
        <strain evidence="3">Tai18E2</strain>
    </source>
</reference>
<feature type="compositionally biased region" description="Basic and acidic residues" evidence="1">
    <location>
        <begin position="1"/>
        <end position="11"/>
    </location>
</feature>
<evidence type="ECO:0000256" key="1">
    <source>
        <dbReference type="SAM" id="MobiDB-lite"/>
    </source>
</evidence>
<feature type="region of interest" description="Disordered" evidence="1">
    <location>
        <begin position="1"/>
        <end position="29"/>
    </location>
</feature>
<reference evidence="3" key="4">
    <citation type="submission" date="2015-11" db="EMBL/GenBank/DDBJ databases">
        <authorList>
            <consortium name="FlyBase"/>
        </authorList>
    </citation>
    <scope>NUCLEOTIDE SEQUENCE</scope>
    <source>
        <strain evidence="3">Tai18E2</strain>
    </source>
</reference>
<dbReference type="OMA" id="GCADTFF"/>
<feature type="compositionally biased region" description="Basic residues" evidence="1">
    <location>
        <begin position="162"/>
        <end position="219"/>
    </location>
</feature>